<evidence type="ECO:0000256" key="1">
    <source>
        <dbReference type="SAM" id="MobiDB-lite"/>
    </source>
</evidence>
<feature type="compositionally biased region" description="Gly residues" evidence="1">
    <location>
        <begin position="53"/>
        <end position="69"/>
    </location>
</feature>
<feature type="compositionally biased region" description="Basic and acidic residues" evidence="1">
    <location>
        <begin position="1"/>
        <end position="16"/>
    </location>
</feature>
<dbReference type="OrthoDB" id="10683441at2759"/>
<dbReference type="AlphaFoldDB" id="A0A0H2RLR4"/>
<keyword evidence="3" id="KW-1185">Reference proteome</keyword>
<dbReference type="InParanoid" id="A0A0H2RLR4"/>
<reference evidence="2 3" key="1">
    <citation type="submission" date="2015-04" db="EMBL/GenBank/DDBJ databases">
        <title>Complete genome sequence of Schizopora paradoxa KUC8140, a cosmopolitan wood degrader in East Asia.</title>
        <authorList>
            <consortium name="DOE Joint Genome Institute"/>
            <person name="Min B."/>
            <person name="Park H."/>
            <person name="Jang Y."/>
            <person name="Kim J.-J."/>
            <person name="Kim K.H."/>
            <person name="Pangilinan J."/>
            <person name="Lipzen A."/>
            <person name="Riley R."/>
            <person name="Grigoriev I.V."/>
            <person name="Spatafora J.W."/>
            <person name="Choi I.-G."/>
        </authorList>
    </citation>
    <scope>NUCLEOTIDE SEQUENCE [LARGE SCALE GENOMIC DNA]</scope>
    <source>
        <strain evidence="2 3">KUC8140</strain>
    </source>
</reference>
<organism evidence="2 3">
    <name type="scientific">Schizopora paradoxa</name>
    <dbReference type="NCBI Taxonomy" id="27342"/>
    <lineage>
        <taxon>Eukaryota</taxon>
        <taxon>Fungi</taxon>
        <taxon>Dikarya</taxon>
        <taxon>Basidiomycota</taxon>
        <taxon>Agaricomycotina</taxon>
        <taxon>Agaricomycetes</taxon>
        <taxon>Hymenochaetales</taxon>
        <taxon>Schizoporaceae</taxon>
        <taxon>Schizopora</taxon>
    </lineage>
</organism>
<protein>
    <submittedName>
        <fullName evidence="2">Uncharacterized protein</fullName>
    </submittedName>
</protein>
<dbReference type="EMBL" id="KQ085970">
    <property type="protein sequence ID" value="KLO12839.1"/>
    <property type="molecule type" value="Genomic_DNA"/>
</dbReference>
<feature type="compositionally biased region" description="Basic residues" evidence="1">
    <location>
        <begin position="42"/>
        <end position="51"/>
    </location>
</feature>
<sequence length="423" mass="47291">MSGHRDQLPPKVRAAEDSQPNEARGLPKGAGVPVVRPITNPWKHRHPHHLSRGNGGGSWRGERGNGGSWRGRTPQAAGEHTQPWSKKPIPQAPRAHFNETPNNFMKPPRPAVINPEQHPPNPPKRLKLDESTADAPLPEDAPKPKKAKKPRNRKIENRKRPPIYEWQTTIVDAPEYCKKGAPNSAKARSLFMSDYVRDFRSNMGAVIKESSWKEDQLVIMFGIQGEEVKESEAQSIPSGSDVKLEDHPLQLETAVVTEIQCDDFDDSGCPSLKKRPSLSSYRHFKSGVLTLTYGPPRAERADVQPELPLEQHEDTEMEDVATAVPDIIDLTTLSEDDDEQPNVADDANSNPSRGNHAAELSPEQHPGRPERKSIYITENGEGVPLPRHNNDKPRRILVSEARNRTYVLSMHGRLHETTRSSPR</sequence>
<evidence type="ECO:0000313" key="2">
    <source>
        <dbReference type="EMBL" id="KLO12839.1"/>
    </source>
</evidence>
<accession>A0A0H2RLR4</accession>
<gene>
    <name evidence="2" type="ORF">SCHPADRAFT_398604</name>
</gene>
<name>A0A0H2RLR4_9AGAM</name>
<dbReference type="Proteomes" id="UP000053477">
    <property type="component" value="Unassembled WGS sequence"/>
</dbReference>
<feature type="region of interest" description="Disordered" evidence="1">
    <location>
        <begin position="1"/>
        <end position="161"/>
    </location>
</feature>
<evidence type="ECO:0000313" key="3">
    <source>
        <dbReference type="Proteomes" id="UP000053477"/>
    </source>
</evidence>
<proteinExistence type="predicted"/>
<feature type="region of interest" description="Disordered" evidence="1">
    <location>
        <begin position="332"/>
        <end position="403"/>
    </location>
</feature>